<dbReference type="EMBL" id="JRES01000536">
    <property type="protein sequence ID" value="KNC30338.1"/>
    <property type="molecule type" value="Genomic_DNA"/>
</dbReference>
<keyword evidence="2" id="KW-1185">Reference proteome</keyword>
<dbReference type="AlphaFoldDB" id="A0A0L0CD31"/>
<evidence type="ECO:0000313" key="2">
    <source>
        <dbReference type="Proteomes" id="UP000037069"/>
    </source>
</evidence>
<evidence type="ECO:0000313" key="1">
    <source>
        <dbReference type="EMBL" id="KNC30338.1"/>
    </source>
</evidence>
<reference evidence="1 2" key="1">
    <citation type="journal article" date="2015" name="Nat. Commun.">
        <title>Lucilia cuprina genome unlocks parasitic fly biology to underpin future interventions.</title>
        <authorList>
            <person name="Anstead C.A."/>
            <person name="Korhonen P.K."/>
            <person name="Young N.D."/>
            <person name="Hall R.S."/>
            <person name="Jex A.R."/>
            <person name="Murali S.C."/>
            <person name="Hughes D.S."/>
            <person name="Lee S.F."/>
            <person name="Perry T."/>
            <person name="Stroehlein A.J."/>
            <person name="Ansell B.R."/>
            <person name="Breugelmans B."/>
            <person name="Hofmann A."/>
            <person name="Qu J."/>
            <person name="Dugan S."/>
            <person name="Lee S.L."/>
            <person name="Chao H."/>
            <person name="Dinh H."/>
            <person name="Han Y."/>
            <person name="Doddapaneni H.V."/>
            <person name="Worley K.C."/>
            <person name="Muzny D.M."/>
            <person name="Ioannidis P."/>
            <person name="Waterhouse R.M."/>
            <person name="Zdobnov E.M."/>
            <person name="James P.J."/>
            <person name="Bagnall N.H."/>
            <person name="Kotze A.C."/>
            <person name="Gibbs R.A."/>
            <person name="Richards S."/>
            <person name="Batterham P."/>
            <person name="Gasser R.B."/>
        </authorList>
    </citation>
    <scope>NUCLEOTIDE SEQUENCE [LARGE SCALE GENOMIC DNA]</scope>
    <source>
        <strain evidence="1 2">LS</strain>
        <tissue evidence="1">Full body</tissue>
    </source>
</reference>
<dbReference type="Proteomes" id="UP000037069">
    <property type="component" value="Unassembled WGS sequence"/>
</dbReference>
<gene>
    <name evidence="1" type="ORF">FF38_03970</name>
</gene>
<comment type="caution">
    <text evidence="1">The sequence shown here is derived from an EMBL/GenBank/DDBJ whole genome shotgun (WGS) entry which is preliminary data.</text>
</comment>
<accession>A0A0L0CD31</accession>
<protein>
    <submittedName>
        <fullName evidence="1">Uncharacterized protein</fullName>
    </submittedName>
</protein>
<name>A0A0L0CD31_LUCCU</name>
<sequence length="174" mass="19139">MTFNKNSSGMADHMMPYTSLPYSVGMVVWWARRNNEAILTIFNSVRPYTQKRSIVVGTNYLELNMGLDLVQVANMLVLSKDKVVVVAVGADAVVVVDVVAADYAGDDDYDDTAVDDFENDKTVVAAVAAADAELPNSVQAAVVKVVLFNLENSALNFNYMFYLNFDISAANWNY</sequence>
<proteinExistence type="predicted"/>
<organism evidence="1 2">
    <name type="scientific">Lucilia cuprina</name>
    <name type="common">Green bottle fly</name>
    <name type="synonym">Australian sheep blowfly</name>
    <dbReference type="NCBI Taxonomy" id="7375"/>
    <lineage>
        <taxon>Eukaryota</taxon>
        <taxon>Metazoa</taxon>
        <taxon>Ecdysozoa</taxon>
        <taxon>Arthropoda</taxon>
        <taxon>Hexapoda</taxon>
        <taxon>Insecta</taxon>
        <taxon>Pterygota</taxon>
        <taxon>Neoptera</taxon>
        <taxon>Endopterygota</taxon>
        <taxon>Diptera</taxon>
        <taxon>Brachycera</taxon>
        <taxon>Muscomorpha</taxon>
        <taxon>Oestroidea</taxon>
        <taxon>Calliphoridae</taxon>
        <taxon>Luciliinae</taxon>
        <taxon>Lucilia</taxon>
    </lineage>
</organism>